<accession>A0A7C9VJX0</accession>
<feature type="region of interest" description="Disordered" evidence="1">
    <location>
        <begin position="53"/>
        <end position="75"/>
    </location>
</feature>
<evidence type="ECO:0000313" key="2">
    <source>
        <dbReference type="EMBL" id="NGX99787.1"/>
    </source>
</evidence>
<keyword evidence="3" id="KW-1185">Reference proteome</keyword>
<proteinExistence type="predicted"/>
<organism evidence="2 3">
    <name type="scientific">Candidatus Afipia apatlaquensis</name>
    <dbReference type="NCBI Taxonomy" id="2712852"/>
    <lineage>
        <taxon>Bacteria</taxon>
        <taxon>Pseudomonadati</taxon>
        <taxon>Pseudomonadota</taxon>
        <taxon>Alphaproteobacteria</taxon>
        <taxon>Hyphomicrobiales</taxon>
        <taxon>Nitrobacteraceae</taxon>
        <taxon>Afipia</taxon>
    </lineage>
</organism>
<gene>
    <name evidence="2" type="ORF">G4V63_32790</name>
</gene>
<comment type="caution">
    <text evidence="2">The sequence shown here is derived from an EMBL/GenBank/DDBJ whole genome shotgun (WGS) entry which is preliminary data.</text>
</comment>
<sequence>MLNNNSADLREWAARCKDAAASASSENERTNLIRKCEALRALADSEDWLTGQLVDRDAGQGNGSPIPPDEALAAE</sequence>
<evidence type="ECO:0000313" key="3">
    <source>
        <dbReference type="Proteomes" id="UP000480266"/>
    </source>
</evidence>
<protein>
    <submittedName>
        <fullName evidence="2">Uncharacterized protein</fullName>
    </submittedName>
</protein>
<name>A0A7C9VJX0_9BRAD</name>
<dbReference type="AlphaFoldDB" id="A0A7C9VJX0"/>
<evidence type="ECO:0000256" key="1">
    <source>
        <dbReference type="SAM" id="MobiDB-lite"/>
    </source>
</evidence>
<reference evidence="2" key="1">
    <citation type="submission" date="2020-02" db="EMBL/GenBank/DDBJ databases">
        <title>Draft genome sequence of Candidatus Afipia apatlaquensis IBT-C3, a potential strain for decolorization of textile dyes.</title>
        <authorList>
            <person name="Sanchez-Reyes A."/>
            <person name="Breton-Deval L."/>
            <person name="Mangelson H."/>
            <person name="Sanchez-Flores A."/>
        </authorList>
    </citation>
    <scope>NUCLEOTIDE SEQUENCE [LARGE SCALE GENOMIC DNA]</scope>
    <source>
        <strain evidence="2">IBT-C3</strain>
    </source>
</reference>
<dbReference type="Proteomes" id="UP000480266">
    <property type="component" value="Unassembled WGS sequence"/>
</dbReference>
<dbReference type="EMBL" id="JAAMRR010001689">
    <property type="protein sequence ID" value="NGX99787.1"/>
    <property type="molecule type" value="Genomic_DNA"/>
</dbReference>